<dbReference type="InterPro" id="IPR004600">
    <property type="entry name" value="TFIIH_Tfb4/GTF2H3"/>
</dbReference>
<dbReference type="GO" id="GO:0008270">
    <property type="term" value="F:zinc ion binding"/>
    <property type="evidence" value="ECO:0007669"/>
    <property type="project" value="UniProtKB-KW"/>
</dbReference>
<dbReference type="InterPro" id="IPR036465">
    <property type="entry name" value="vWFA_dom_sf"/>
</dbReference>
<comment type="function">
    <text evidence="13">Component of the general transcription and DNA repair factor IIH (TFIIH) core complex, which is involved in general and transcription-coupled nucleotide excision repair (NER) of damaged DNA and, when complexed to TFIIK, in RNA transcription by RNA polymerase II. In NER, TFIIH acts by opening DNA around the lesion to allow the excision of the damaged oligonucleotide and its replacement by a new DNA fragment. In transcription, TFIIH has an essential role in transcription initiation. When the pre-initiation complex (PIC) has been established, TFIIH is required for promoter opening and promoter escape. Phosphorylation of the C-terminal tail (CTD) of the largest subunit of RNA polymerase II by the kinase module TFIIK controls the initiation of transcription.</text>
</comment>
<sequence>MSSSSSSNANGTTATAPLSASASASAAEPNPTANSSSAQLVSLLIVVLDCATHTWAAHQHDHLALLDQLCVFLNAYLALNHDNRLAIIGATSHTSQFLFPGIQPPAIEEHIARSNAYQQFYSMNSTLVGGVKRLMQDEVAAAAAVAVQDPTSGGQSCHLSSALSKALCYANRHATASTDAKPSILVISASPDSPSHYVPLMNAIFSAQKAEINLDACKLYGDSVFLQQAAHLTHGVYRCLPGPEGMIQHLLFTYLPPPELRSSLNLPAPTKVDFRAACFCHKRMTSDAFVCSVCLAIYCQWRPVCETCKTKFPFQQRR</sequence>
<evidence type="ECO:0000256" key="1">
    <source>
        <dbReference type="ARBA" id="ARBA00004123"/>
    </source>
</evidence>
<keyword evidence="16" id="KW-1185">Reference proteome</keyword>
<keyword evidence="9 13" id="KW-0804">Transcription</keyword>
<keyword evidence="7 13" id="KW-0862">Zinc</keyword>
<reference evidence="15 16" key="1">
    <citation type="submission" date="2016-07" db="EMBL/GenBank/DDBJ databases">
        <title>Pervasive Adenine N6-methylation of Active Genes in Fungi.</title>
        <authorList>
            <consortium name="DOE Joint Genome Institute"/>
            <person name="Mondo S.J."/>
            <person name="Dannebaum R.O."/>
            <person name="Kuo R.C."/>
            <person name="Labutti K."/>
            <person name="Haridas S."/>
            <person name="Kuo A."/>
            <person name="Salamov A."/>
            <person name="Ahrendt S.R."/>
            <person name="Lipzen A."/>
            <person name="Sullivan W."/>
            <person name="Andreopoulos W.B."/>
            <person name="Clum A."/>
            <person name="Lindquist E."/>
            <person name="Daum C."/>
            <person name="Ramamoorthy G.K."/>
            <person name="Gryganskyi A."/>
            <person name="Culley D."/>
            <person name="Magnuson J.K."/>
            <person name="James T.Y."/>
            <person name="O'Malley M.A."/>
            <person name="Stajich J.E."/>
            <person name="Spatafora J.W."/>
            <person name="Visel A."/>
            <person name="Grigoriev I.V."/>
        </authorList>
    </citation>
    <scope>NUCLEOTIDE SEQUENCE [LARGE SCALE GENOMIC DNA]</scope>
    <source>
        <strain evidence="15 16">PL171</strain>
    </source>
</reference>
<dbReference type="GO" id="GO:0006355">
    <property type="term" value="P:regulation of DNA-templated transcription"/>
    <property type="evidence" value="ECO:0007669"/>
    <property type="project" value="InterPro"/>
</dbReference>
<keyword evidence="4 13" id="KW-0479">Metal-binding</keyword>
<evidence type="ECO:0000256" key="2">
    <source>
        <dbReference type="ARBA" id="ARBA00005273"/>
    </source>
</evidence>
<comment type="subcellular location">
    <subcellularLocation>
        <location evidence="1 13">Nucleus</location>
    </subcellularLocation>
</comment>
<accession>A0A1Y2HC10</accession>
<keyword evidence="11 13" id="KW-0539">Nucleus</keyword>
<keyword evidence="5 13" id="KW-0227">DNA damage</keyword>
<evidence type="ECO:0000313" key="16">
    <source>
        <dbReference type="Proteomes" id="UP000193411"/>
    </source>
</evidence>
<dbReference type="GO" id="GO:0000439">
    <property type="term" value="C:transcription factor TFIIH core complex"/>
    <property type="evidence" value="ECO:0007669"/>
    <property type="project" value="UniProtKB-UniRule"/>
</dbReference>
<feature type="region of interest" description="Disordered" evidence="14">
    <location>
        <begin position="1"/>
        <end position="31"/>
    </location>
</feature>
<gene>
    <name evidence="15" type="ORF">BCR44DRAFT_119661</name>
</gene>
<evidence type="ECO:0000256" key="11">
    <source>
        <dbReference type="ARBA" id="ARBA00023242"/>
    </source>
</evidence>
<evidence type="ECO:0000256" key="3">
    <source>
        <dbReference type="ARBA" id="ARBA00021280"/>
    </source>
</evidence>
<evidence type="ECO:0000256" key="8">
    <source>
        <dbReference type="ARBA" id="ARBA00023015"/>
    </source>
</evidence>
<comment type="caution">
    <text evidence="15">The sequence shown here is derived from an EMBL/GenBank/DDBJ whole genome shotgun (WGS) entry which is preliminary data.</text>
</comment>
<evidence type="ECO:0000256" key="4">
    <source>
        <dbReference type="ARBA" id="ARBA00022723"/>
    </source>
</evidence>
<dbReference type="EMBL" id="MCFL01000059">
    <property type="protein sequence ID" value="ORZ31471.1"/>
    <property type="molecule type" value="Genomic_DNA"/>
</dbReference>
<evidence type="ECO:0000256" key="7">
    <source>
        <dbReference type="ARBA" id="ARBA00022833"/>
    </source>
</evidence>
<evidence type="ECO:0000256" key="14">
    <source>
        <dbReference type="SAM" id="MobiDB-lite"/>
    </source>
</evidence>
<comment type="similarity">
    <text evidence="2 13">Belongs to the TFB4 family.</text>
</comment>
<evidence type="ECO:0000256" key="9">
    <source>
        <dbReference type="ARBA" id="ARBA00023163"/>
    </source>
</evidence>
<keyword evidence="6 13" id="KW-0863">Zinc-finger</keyword>
<comment type="subunit">
    <text evidence="13">Component of the 7-subunit TFIIH core complex composed of XPB/SSL2, XPD/RAD3, SSL1, TFB1, TFB2, TFB4 and TFB5, which is active in NER. The core complex associates with the 3-subunit CTD-kinase module TFIIK composed of CCL1, KIN28 and TFB3 to form the 10-subunit holoenzyme (holo-TFIIH) active in transcription.</text>
</comment>
<evidence type="ECO:0000256" key="12">
    <source>
        <dbReference type="ARBA" id="ARBA00033341"/>
    </source>
</evidence>
<evidence type="ECO:0000256" key="13">
    <source>
        <dbReference type="RuleBase" id="RU368090"/>
    </source>
</evidence>
<name>A0A1Y2HC10_9FUNG</name>
<dbReference type="GO" id="GO:0005675">
    <property type="term" value="C:transcription factor TFIIH holo complex"/>
    <property type="evidence" value="ECO:0007669"/>
    <property type="project" value="UniProtKB-UniRule"/>
</dbReference>
<protein>
    <recommendedName>
        <fullName evidence="3 13">General transcription and DNA repair factor IIH subunit TFB4</fullName>
        <shortName evidence="13">TFIIH subunit TFB4</shortName>
    </recommendedName>
    <alternativeName>
        <fullName evidence="12 13">RNA polymerase II transcription factor B subunit 4</fullName>
    </alternativeName>
</protein>
<proteinExistence type="inferred from homology"/>
<dbReference type="Gene3D" id="3.40.50.410">
    <property type="entry name" value="von Willebrand factor, type A domain"/>
    <property type="match status" value="1"/>
</dbReference>
<keyword evidence="8 13" id="KW-0805">Transcription regulation</keyword>
<evidence type="ECO:0000256" key="6">
    <source>
        <dbReference type="ARBA" id="ARBA00022771"/>
    </source>
</evidence>
<dbReference type="GO" id="GO:0006289">
    <property type="term" value="P:nucleotide-excision repair"/>
    <property type="evidence" value="ECO:0007669"/>
    <property type="project" value="UniProtKB-UniRule"/>
</dbReference>
<evidence type="ECO:0000313" key="15">
    <source>
        <dbReference type="EMBL" id="ORZ31471.1"/>
    </source>
</evidence>
<dbReference type="Proteomes" id="UP000193411">
    <property type="component" value="Unassembled WGS sequence"/>
</dbReference>
<evidence type="ECO:0000256" key="10">
    <source>
        <dbReference type="ARBA" id="ARBA00023204"/>
    </source>
</evidence>
<organism evidence="15 16">
    <name type="scientific">Catenaria anguillulae PL171</name>
    <dbReference type="NCBI Taxonomy" id="765915"/>
    <lineage>
        <taxon>Eukaryota</taxon>
        <taxon>Fungi</taxon>
        <taxon>Fungi incertae sedis</taxon>
        <taxon>Blastocladiomycota</taxon>
        <taxon>Blastocladiomycetes</taxon>
        <taxon>Blastocladiales</taxon>
        <taxon>Catenariaceae</taxon>
        <taxon>Catenaria</taxon>
    </lineage>
</organism>
<dbReference type="STRING" id="765915.A0A1Y2HC10"/>
<dbReference type="OrthoDB" id="17307at2759"/>
<evidence type="ECO:0000256" key="5">
    <source>
        <dbReference type="ARBA" id="ARBA00022763"/>
    </source>
</evidence>
<keyword evidence="10 13" id="KW-0234">DNA repair</keyword>
<dbReference type="PANTHER" id="PTHR12831:SF0">
    <property type="entry name" value="GENERAL TRANSCRIPTION FACTOR IIH SUBUNIT 3"/>
    <property type="match status" value="1"/>
</dbReference>
<dbReference type="Pfam" id="PF03850">
    <property type="entry name" value="Tfb4"/>
    <property type="match status" value="1"/>
</dbReference>
<dbReference type="AlphaFoldDB" id="A0A1Y2HC10"/>
<dbReference type="PANTHER" id="PTHR12831">
    <property type="entry name" value="TRANSCRIPTION INITIATION FACTOR IIH TFIIH , POLYPEPTIDE 3-RELATED"/>
    <property type="match status" value="1"/>
</dbReference>